<evidence type="ECO:0000259" key="1">
    <source>
        <dbReference type="Pfam" id="PF01326"/>
    </source>
</evidence>
<feature type="domain" description="Polymerase nucleotidyl transferase" evidence="2">
    <location>
        <begin position="481"/>
        <end position="524"/>
    </location>
</feature>
<accession>A0A956RRF2</accession>
<dbReference type="AlphaFoldDB" id="A0A956RRF2"/>
<dbReference type="EMBL" id="JAGQHR010000929">
    <property type="protein sequence ID" value="MCA9729985.1"/>
    <property type="molecule type" value="Genomic_DNA"/>
</dbReference>
<dbReference type="InterPro" id="IPR002934">
    <property type="entry name" value="Polymerase_NTP_transf_dom"/>
</dbReference>
<proteinExistence type="predicted"/>
<reference evidence="3" key="1">
    <citation type="submission" date="2020-04" db="EMBL/GenBank/DDBJ databases">
        <authorList>
            <person name="Zhang T."/>
        </authorList>
    </citation>
    <scope>NUCLEOTIDE SEQUENCE</scope>
    <source>
        <strain evidence="3">HKST-UBA01</strain>
    </source>
</reference>
<gene>
    <name evidence="3" type="ORF">KC729_20035</name>
</gene>
<reference evidence="3" key="2">
    <citation type="journal article" date="2021" name="Microbiome">
        <title>Successional dynamics and alternative stable states in a saline activated sludge microbial community over 9 years.</title>
        <authorList>
            <person name="Wang Y."/>
            <person name="Ye J."/>
            <person name="Ju F."/>
            <person name="Liu L."/>
            <person name="Boyd J.A."/>
            <person name="Deng Y."/>
            <person name="Parks D.H."/>
            <person name="Jiang X."/>
            <person name="Yin X."/>
            <person name="Woodcroft B.J."/>
            <person name="Tyson G.W."/>
            <person name="Hugenholtz P."/>
            <person name="Polz M.F."/>
            <person name="Zhang T."/>
        </authorList>
    </citation>
    <scope>NUCLEOTIDE SEQUENCE</scope>
    <source>
        <strain evidence="3">HKST-UBA01</strain>
    </source>
</reference>
<feature type="non-terminal residue" evidence="3">
    <location>
        <position position="1"/>
    </location>
</feature>
<dbReference type="Proteomes" id="UP000697710">
    <property type="component" value="Unassembled WGS sequence"/>
</dbReference>
<dbReference type="GO" id="GO:0005524">
    <property type="term" value="F:ATP binding"/>
    <property type="evidence" value="ECO:0007669"/>
    <property type="project" value="InterPro"/>
</dbReference>
<evidence type="ECO:0000313" key="4">
    <source>
        <dbReference type="Proteomes" id="UP000697710"/>
    </source>
</evidence>
<name>A0A956RRF2_UNCEI</name>
<dbReference type="SUPFAM" id="SSF81301">
    <property type="entry name" value="Nucleotidyltransferase"/>
    <property type="match status" value="1"/>
</dbReference>
<evidence type="ECO:0000313" key="3">
    <source>
        <dbReference type="EMBL" id="MCA9729985.1"/>
    </source>
</evidence>
<dbReference type="GO" id="GO:0016779">
    <property type="term" value="F:nucleotidyltransferase activity"/>
    <property type="evidence" value="ECO:0007669"/>
    <property type="project" value="InterPro"/>
</dbReference>
<dbReference type="Gene3D" id="3.30.470.20">
    <property type="entry name" value="ATP-grasp fold, B domain"/>
    <property type="match status" value="1"/>
</dbReference>
<dbReference type="InterPro" id="IPR013815">
    <property type="entry name" value="ATP_grasp_subdomain_1"/>
</dbReference>
<organism evidence="3 4">
    <name type="scientific">Eiseniibacteriota bacterium</name>
    <dbReference type="NCBI Taxonomy" id="2212470"/>
    <lineage>
        <taxon>Bacteria</taxon>
        <taxon>Candidatus Eiseniibacteriota</taxon>
    </lineage>
</organism>
<comment type="caution">
    <text evidence="3">The sequence shown here is derived from an EMBL/GenBank/DDBJ whole genome shotgun (WGS) entry which is preliminary data.</text>
</comment>
<dbReference type="SUPFAM" id="SSF56059">
    <property type="entry name" value="Glutathione synthetase ATP-binding domain-like"/>
    <property type="match status" value="1"/>
</dbReference>
<dbReference type="Pfam" id="PF01909">
    <property type="entry name" value="NTP_transf_2"/>
    <property type="match status" value="1"/>
</dbReference>
<feature type="domain" description="Pyruvate phosphate dikinase AMP/ATP-binding" evidence="1">
    <location>
        <begin position="5"/>
        <end position="247"/>
    </location>
</feature>
<dbReference type="Pfam" id="PF01326">
    <property type="entry name" value="PPDK_N"/>
    <property type="match status" value="1"/>
</dbReference>
<dbReference type="GO" id="GO:0016301">
    <property type="term" value="F:kinase activity"/>
    <property type="evidence" value="ECO:0007669"/>
    <property type="project" value="InterPro"/>
</dbReference>
<sequence length="582" mass="65303">LSALQDAIAEVYASTFGPDPIGYRAERGLLDLHEEMGIMIQEVVGSRLGRYFLPAMAGVAFTNNEFRWSPRIRREDGLIRLVPGLGTRAVDRVTDDYPVLVAPGQPGLRVNTSPDEIVRYAPRWIDVINLETNQFETMEVNDLIRECGEDYPQLRRVISLIDGSGQQIRRPLGLLPDLADADFVVTFEGLMQDTPFLEMVRTLLQVLEEKMRMPVDLEFACDDDSFYLLQCRPQSYSTESAPAPIPRDLDPAQVLFTANRYVSNGRVPDLTHIVYVSSEEYAQLETVDQLREVGTVVRKLNKVLPKRQFALMGPGRWGSRGDIKLGVSVTYSDINNTAVLIEIARQKGNYVPDLSFGTHFFQDLVEAGIRYLPLYPDEADSTFQEAFFRRTHNALPDLLPEHARLADVVHVVDVPQETGGRVLRILMNADLDEAIGYLGPPAGLDDHHASGTIGTTASTSPDHWRWRMHMAERIGRELTPTRFGVAGLYLIGSTKNGTAGPGSDIDLLVHFRGNEQQRRELSLWFDGWSKSLGEVNYLRTGYASEDLLDVHWITDESIAQRDSFASKIDAVTDRAQPLRMKT</sequence>
<evidence type="ECO:0000259" key="2">
    <source>
        <dbReference type="Pfam" id="PF01909"/>
    </source>
</evidence>
<dbReference type="InterPro" id="IPR002192">
    <property type="entry name" value="PPDK_AMP/ATP-bd"/>
</dbReference>
<dbReference type="Gene3D" id="3.30.1490.20">
    <property type="entry name" value="ATP-grasp fold, A domain"/>
    <property type="match status" value="1"/>
</dbReference>
<protein>
    <submittedName>
        <fullName evidence="3">Nucleotidyltransferase domain-containing protein</fullName>
    </submittedName>
</protein>
<dbReference type="Gene3D" id="3.30.460.10">
    <property type="entry name" value="Beta Polymerase, domain 2"/>
    <property type="match status" value="1"/>
</dbReference>
<dbReference type="InterPro" id="IPR043519">
    <property type="entry name" value="NT_sf"/>
</dbReference>